<evidence type="ECO:0008006" key="3">
    <source>
        <dbReference type="Google" id="ProtNLM"/>
    </source>
</evidence>
<dbReference type="OrthoDB" id="539995at2759"/>
<dbReference type="AlphaFoldDB" id="A0A813MWJ0"/>
<dbReference type="Proteomes" id="UP000663879">
    <property type="component" value="Unassembled WGS sequence"/>
</dbReference>
<reference evidence="1" key="1">
    <citation type="submission" date="2021-02" db="EMBL/GenBank/DDBJ databases">
        <authorList>
            <person name="Nowell W R."/>
        </authorList>
    </citation>
    <scope>NUCLEOTIDE SEQUENCE</scope>
    <source>
        <strain evidence="1">Ploen Becks lab</strain>
    </source>
</reference>
<dbReference type="GO" id="GO:0006511">
    <property type="term" value="P:ubiquitin-dependent protein catabolic process"/>
    <property type="evidence" value="ECO:0007669"/>
    <property type="project" value="TreeGrafter"/>
</dbReference>
<dbReference type="GO" id="GO:0008418">
    <property type="term" value="F:protein-N-terminal asparagine amidohydrolase activity"/>
    <property type="evidence" value="ECO:0007669"/>
    <property type="project" value="InterPro"/>
</dbReference>
<dbReference type="PANTHER" id="PTHR12498:SF0">
    <property type="entry name" value="PROTEIN N-TERMINAL ASPARAGINE AMIDOHYDROLASE"/>
    <property type="match status" value="1"/>
</dbReference>
<proteinExistence type="predicted"/>
<dbReference type="PANTHER" id="PTHR12498">
    <property type="entry name" value="N-TERMINAL ASPARAGINE AMIDOHYDROLASE"/>
    <property type="match status" value="1"/>
</dbReference>
<comment type="caution">
    <text evidence="1">The sequence shown here is derived from an EMBL/GenBank/DDBJ whole genome shotgun (WGS) entry which is preliminary data.</text>
</comment>
<protein>
    <recommendedName>
        <fullName evidence="3">Protein N-terminal asparagine amidohydrolase</fullName>
    </recommendedName>
</protein>
<dbReference type="Pfam" id="PF14736">
    <property type="entry name" value="N_Asn_amidohyd"/>
    <property type="match status" value="1"/>
</dbReference>
<keyword evidence="2" id="KW-1185">Reference proteome</keyword>
<gene>
    <name evidence="1" type="ORF">OXX778_LOCUS2655</name>
</gene>
<evidence type="ECO:0000313" key="2">
    <source>
        <dbReference type="Proteomes" id="UP000663879"/>
    </source>
</evidence>
<sequence length="306" mass="35151">MTILLSDKIEIKNFNYSQIESDTLLKKNSEEFINSPKNEQDAFKCLFVGQREYVTVTHNDPLIDIIGSDDATTCHIILLVDESNYNCSLCHLDGSDTHGGLNQMVESLKALRTNTDDSSEFSVFLVGGFEDSNNSSQELTNQIFDALLNRSEIFNLKLCINTKLNSIKLNNVNFPMIYGLGYEIKNKKVFMCNKFLDKGPDFLARSARHFSTNGNMNIYDPVECKLIIRPFSYKVYDYIPQCIDLPENVLLKYFSTSPEQEPAHFSANLREVFKFMCKHPKPLKTYFINNEPFIYVKKDDGSWNKI</sequence>
<organism evidence="1 2">
    <name type="scientific">Brachionus calyciflorus</name>
    <dbReference type="NCBI Taxonomy" id="104777"/>
    <lineage>
        <taxon>Eukaryota</taxon>
        <taxon>Metazoa</taxon>
        <taxon>Spiralia</taxon>
        <taxon>Gnathifera</taxon>
        <taxon>Rotifera</taxon>
        <taxon>Eurotatoria</taxon>
        <taxon>Monogononta</taxon>
        <taxon>Pseudotrocha</taxon>
        <taxon>Ploima</taxon>
        <taxon>Brachionidae</taxon>
        <taxon>Brachionus</taxon>
    </lineage>
</organism>
<accession>A0A813MWJ0</accession>
<dbReference type="GO" id="GO:0005634">
    <property type="term" value="C:nucleus"/>
    <property type="evidence" value="ECO:0007669"/>
    <property type="project" value="TreeGrafter"/>
</dbReference>
<dbReference type="EMBL" id="CAJNOC010000214">
    <property type="protein sequence ID" value="CAF0728157.1"/>
    <property type="molecule type" value="Genomic_DNA"/>
</dbReference>
<dbReference type="InterPro" id="IPR026750">
    <property type="entry name" value="NTAN1"/>
</dbReference>
<name>A0A813MWJ0_9BILA</name>
<evidence type="ECO:0000313" key="1">
    <source>
        <dbReference type="EMBL" id="CAF0728157.1"/>
    </source>
</evidence>